<dbReference type="Proteomes" id="UP001234297">
    <property type="component" value="Chromosome 2"/>
</dbReference>
<name>A0ACC2MMD2_PERAE</name>
<proteinExistence type="predicted"/>
<evidence type="ECO:0000313" key="1">
    <source>
        <dbReference type="EMBL" id="KAJ8646785.1"/>
    </source>
</evidence>
<accession>A0ACC2MMD2</accession>
<reference evidence="1 2" key="1">
    <citation type="journal article" date="2022" name="Hortic Res">
        <title>A haplotype resolved chromosomal level avocado genome allows analysis of novel avocado genes.</title>
        <authorList>
            <person name="Nath O."/>
            <person name="Fletcher S.J."/>
            <person name="Hayward A."/>
            <person name="Shaw L.M."/>
            <person name="Masouleh A.K."/>
            <person name="Furtado A."/>
            <person name="Henry R.J."/>
            <person name="Mitter N."/>
        </authorList>
    </citation>
    <scope>NUCLEOTIDE SEQUENCE [LARGE SCALE GENOMIC DNA]</scope>
    <source>
        <strain evidence="2">cv. Hass</strain>
    </source>
</reference>
<evidence type="ECO:0000313" key="2">
    <source>
        <dbReference type="Proteomes" id="UP001234297"/>
    </source>
</evidence>
<sequence length="174" mass="18420">MSNAASQSTDRRSIISESSPSVAEYAFKVDCDEVMQISSALVRIRGAYASSPALSAPRSVASTGSSVGCTSSSEVSKSNISEHARTSRDSSGKCKSHTRRSSRSDYDLWHFESLAASLSSKFLNKTNEGSMGDSRAALDYSPTIDRGLGGSGNAPLHFLSPCQGRLSISKDVRA</sequence>
<dbReference type="EMBL" id="CM056810">
    <property type="protein sequence ID" value="KAJ8646785.1"/>
    <property type="molecule type" value="Genomic_DNA"/>
</dbReference>
<comment type="caution">
    <text evidence="1">The sequence shown here is derived from an EMBL/GenBank/DDBJ whole genome shotgun (WGS) entry which is preliminary data.</text>
</comment>
<organism evidence="1 2">
    <name type="scientific">Persea americana</name>
    <name type="common">Avocado</name>
    <dbReference type="NCBI Taxonomy" id="3435"/>
    <lineage>
        <taxon>Eukaryota</taxon>
        <taxon>Viridiplantae</taxon>
        <taxon>Streptophyta</taxon>
        <taxon>Embryophyta</taxon>
        <taxon>Tracheophyta</taxon>
        <taxon>Spermatophyta</taxon>
        <taxon>Magnoliopsida</taxon>
        <taxon>Magnoliidae</taxon>
        <taxon>Laurales</taxon>
        <taxon>Lauraceae</taxon>
        <taxon>Persea</taxon>
    </lineage>
</organism>
<gene>
    <name evidence="1" type="ORF">MRB53_008533</name>
</gene>
<protein>
    <submittedName>
        <fullName evidence="1">Uncharacterized protein</fullName>
    </submittedName>
</protein>
<keyword evidence="2" id="KW-1185">Reference proteome</keyword>